<evidence type="ECO:0000256" key="2">
    <source>
        <dbReference type="SAM" id="SignalP"/>
    </source>
</evidence>
<dbReference type="Proteomes" id="UP001600943">
    <property type="component" value="Unassembled WGS sequence"/>
</dbReference>
<keyword evidence="1" id="KW-0812">Transmembrane</keyword>
<keyword evidence="1" id="KW-0472">Membrane</keyword>
<gene>
    <name evidence="3" type="ORF">K040078D81_36570</name>
</gene>
<proteinExistence type="predicted"/>
<evidence type="ECO:0000256" key="1">
    <source>
        <dbReference type="SAM" id="Phobius"/>
    </source>
</evidence>
<feature type="chain" id="PRO_5047007021" evidence="2">
    <location>
        <begin position="27"/>
        <end position="392"/>
    </location>
</feature>
<evidence type="ECO:0000313" key="3">
    <source>
        <dbReference type="EMBL" id="GAA6409540.1"/>
    </source>
</evidence>
<feature type="signal peptide" evidence="2">
    <location>
        <begin position="1"/>
        <end position="26"/>
    </location>
</feature>
<feature type="transmembrane region" description="Helical" evidence="1">
    <location>
        <begin position="366"/>
        <end position="383"/>
    </location>
</feature>
<reference evidence="3 4" key="1">
    <citation type="submission" date="2024-04" db="EMBL/GenBank/DDBJ databases">
        <title>Defined microbial consortia suppress multidrug-resistant proinflammatory Enterobacteriaceae via ecological control.</title>
        <authorList>
            <person name="Furuichi M."/>
            <person name="Kawaguchi T."/>
            <person name="Pust M."/>
            <person name="Yasuma K."/>
            <person name="Plichta D."/>
            <person name="Hasegawa N."/>
            <person name="Ohya T."/>
            <person name="Bhattarai S."/>
            <person name="Sasajima S."/>
            <person name="Aoto Y."/>
            <person name="Tuganbaev T."/>
            <person name="Yaginuma M."/>
            <person name="Ueda M."/>
            <person name="Okahashi N."/>
            <person name="Amafuji K."/>
            <person name="Kiridooshi Y."/>
            <person name="Sugita K."/>
            <person name="Strazar M."/>
            <person name="Skelly A."/>
            <person name="Suda W."/>
            <person name="Hattori M."/>
            <person name="Nakamoto N."/>
            <person name="Caballero S."/>
            <person name="Norman J."/>
            <person name="Olle B."/>
            <person name="Tanoue T."/>
            <person name="Arita M."/>
            <person name="Bucci V."/>
            <person name="Atarashi K."/>
            <person name="Xavier R."/>
            <person name="Honda K."/>
        </authorList>
    </citation>
    <scope>NUCLEOTIDE SEQUENCE [LARGE SCALE GENOMIC DNA]</scope>
    <source>
        <strain evidence="4">k04-0078-D8-1</strain>
    </source>
</reference>
<dbReference type="RefSeq" id="WP_390407371.1">
    <property type="nucleotide sequence ID" value="NZ_BAABYW010000001.1"/>
</dbReference>
<keyword evidence="2" id="KW-0732">Signal</keyword>
<evidence type="ECO:0000313" key="4">
    <source>
        <dbReference type="Proteomes" id="UP001600943"/>
    </source>
</evidence>
<keyword evidence="4" id="KW-1185">Reference proteome</keyword>
<protein>
    <submittedName>
        <fullName evidence="3">Uncharacterized protein</fullName>
    </submittedName>
</protein>
<comment type="caution">
    <text evidence="3">The sequence shown here is derived from an EMBL/GenBank/DDBJ whole genome shotgun (WGS) entry which is preliminary data.</text>
</comment>
<organism evidence="3 4">
    <name type="scientific">Blautia hominis</name>
    <dbReference type="NCBI Taxonomy" id="2025493"/>
    <lineage>
        <taxon>Bacteria</taxon>
        <taxon>Bacillati</taxon>
        <taxon>Bacillota</taxon>
        <taxon>Clostridia</taxon>
        <taxon>Lachnospirales</taxon>
        <taxon>Lachnospiraceae</taxon>
        <taxon>Blautia</taxon>
    </lineage>
</organism>
<accession>A0ABQ0BDK1</accession>
<keyword evidence="1" id="KW-1133">Transmembrane helix</keyword>
<dbReference type="EMBL" id="BAABYW010000001">
    <property type="protein sequence ID" value="GAA6409540.1"/>
    <property type="molecule type" value="Genomic_DNA"/>
</dbReference>
<sequence>MKHKKLWIAAGIAVLALAGTGIWALAAAETSVTNNLSTSVVDIGLENYKSVDGKEVPFTEEDKKVMVMPGMRISQIPRLTNKAEDCYVRAGISIDGKKEVERPLSLGDISGFEETWVKKGEYYYHKDILKTGESTRLFDTVTIPSEWETRYDENGVKDHYTLNDWKITVRVDAIQAGNLTPDFNSDSPWGIEGKDYAIQKCIQEEGYEFNIYQKEEPPEFTVVYEGESGKLITSQEDFFAGIPRLLPGDKQEGVFTMKNDGERKQTFYFRTEILEEQDILEQILLSIQTGEKIIYKGPLNARKLQGYVSLCSLEKGKEQEVSFTLTVPKELDNRYTLNNCKVRWLFKTEEEPEKALPVKTGDTLSAVPWAAAFAGASLIVVLCRKKKRGKKC</sequence>
<name>A0ABQ0BDK1_9FIRM</name>